<dbReference type="GO" id="GO:0060090">
    <property type="term" value="F:molecular adaptor activity"/>
    <property type="evidence" value="ECO:0007669"/>
    <property type="project" value="TreeGrafter"/>
</dbReference>
<evidence type="ECO:0000259" key="7">
    <source>
        <dbReference type="PROSITE" id="PS50841"/>
    </source>
</evidence>
<dbReference type="InterPro" id="IPR001158">
    <property type="entry name" value="DIX"/>
</dbReference>
<proteinExistence type="predicted"/>
<dbReference type="CTD" id="43565"/>
<feature type="region of interest" description="Disordered" evidence="5">
    <location>
        <begin position="345"/>
        <end position="377"/>
    </location>
</feature>
<dbReference type="GO" id="GO:0008013">
    <property type="term" value="F:beta-catenin binding"/>
    <property type="evidence" value="ECO:0007669"/>
    <property type="project" value="TreeGrafter"/>
</dbReference>
<evidence type="ECO:0000256" key="1">
    <source>
        <dbReference type="ARBA" id="ARBA00004496"/>
    </source>
</evidence>
<dbReference type="SMART" id="SM00021">
    <property type="entry name" value="DAX"/>
    <property type="match status" value="1"/>
</dbReference>
<dbReference type="InterPro" id="IPR036305">
    <property type="entry name" value="RGS_sf"/>
</dbReference>
<accession>A0A6J2Y1T0</accession>
<dbReference type="GO" id="GO:0048468">
    <property type="term" value="P:cell development"/>
    <property type="evidence" value="ECO:0007669"/>
    <property type="project" value="TreeGrafter"/>
</dbReference>
<evidence type="ECO:0000313" key="8">
    <source>
        <dbReference type="Proteomes" id="UP000504635"/>
    </source>
</evidence>
<dbReference type="Pfam" id="PF00615">
    <property type="entry name" value="RGS"/>
    <property type="match status" value="1"/>
</dbReference>
<dbReference type="RefSeq" id="XP_030757667.1">
    <property type="nucleotide sequence ID" value="XM_030901807.1"/>
</dbReference>
<evidence type="ECO:0000256" key="5">
    <source>
        <dbReference type="SAM" id="MobiDB-lite"/>
    </source>
</evidence>
<evidence type="ECO:0000256" key="3">
    <source>
        <dbReference type="ARBA" id="ARBA00022687"/>
    </source>
</evidence>
<dbReference type="PANTHER" id="PTHR46102">
    <property type="entry name" value="AXIN"/>
    <property type="match status" value="1"/>
</dbReference>
<dbReference type="InterPro" id="IPR016137">
    <property type="entry name" value="RGS"/>
</dbReference>
<keyword evidence="8" id="KW-1185">Reference proteome</keyword>
<feature type="region of interest" description="Disordered" evidence="5">
    <location>
        <begin position="595"/>
        <end position="710"/>
    </location>
</feature>
<feature type="compositionally biased region" description="Polar residues" evidence="5">
    <location>
        <begin position="622"/>
        <end position="639"/>
    </location>
</feature>
<dbReference type="Pfam" id="PF08833">
    <property type="entry name" value="Axin_b-cat_bind"/>
    <property type="match status" value="1"/>
</dbReference>
<dbReference type="AlphaFoldDB" id="A0A6J2Y1T0"/>
<evidence type="ECO:0000313" key="9">
    <source>
        <dbReference type="RefSeq" id="XP_030757667.1"/>
    </source>
</evidence>
<gene>
    <name evidence="9 10" type="primary">LOC115883444</name>
</gene>
<feature type="compositionally biased region" description="Low complexity" evidence="5">
    <location>
        <begin position="595"/>
        <end position="613"/>
    </location>
</feature>
<evidence type="ECO:0000313" key="10">
    <source>
        <dbReference type="RefSeq" id="XP_030757669.1"/>
    </source>
</evidence>
<dbReference type="GO" id="GO:0032436">
    <property type="term" value="P:positive regulation of proteasomal ubiquitin-dependent protein catabolic process"/>
    <property type="evidence" value="ECO:0007669"/>
    <property type="project" value="TreeGrafter"/>
</dbReference>
<keyword evidence="3 4" id="KW-0879">Wnt signaling pathway</keyword>
<feature type="region of interest" description="Disordered" evidence="5">
    <location>
        <begin position="1"/>
        <end position="27"/>
    </location>
</feature>
<sequence>MSNKEHHVHGVSFDHTTPRPPIPGEEKRHYVSDWDGEQAQVEGGKFARPYSPTTKRNSTFQNVSMSASSTAHDGACSSNRVMEKTTETQAGSKSPPSCLRWANSLHALLQDGDGVKLFRQYLHSEGKQHADTLDFWFACEGLRKQQGSDKIMQLVKVIYRQYFVKSALPISDELRREIGELFKSSQCLEPPVTLYDKAQAQIENLIVTTTYPNFLKSDMYLQYLENTQTSSSSDSSDFSNDISNMASALDPLPTVHEDMELIMNPPNYISHASGTMSTGYHTPNIGGPPVRLTKDVLLMSQSRRAVDRSKSETFAKRANSMFVYRAGLGVHAAYSSYNPVSRQDSELHSLSSHSDARTESDTMSLTDSSVDGRSAVRRTRRQAALNRESQMNQIVIPRTQRVDKVQCQPMDPMQFAAILTEKLEAVKKQQDAHELLEKKLKDSDTLASINNQNIREKLLLDDENDQSILDDHVSLVFPDTPGRSPGITTPHRTRHSQSSRRRKDGSIFSCDSGNVHDFAEGSEHRMGMVKSKSMPEYQDDRFLRGGVGRRSSSKKAVPDLTDSGVSVVSDSVPSVAMSKDSRVLTWLMSGHNDMSIKQRSSSYRTSSATSPISNRHKKGFGSRSSSVERNSVTGATVSPAQPFVADPSMPPLPIPNTVAQLEEARRRLEDDVRKKSRSSSNRHYPDLTQSSQSTLRKSQRAQRPSLPITQATTAEELTTVVFSFCDEQFPYRTKIPGSQITLKQFKDYLPKKGNYRYFFKTVCEELGNQVIQEEISSDNDIIPLYEGKIMAQVKPID</sequence>
<feature type="region of interest" description="Disordered" evidence="5">
    <location>
        <begin position="475"/>
        <end position="507"/>
    </location>
</feature>
<dbReference type="InterPro" id="IPR044926">
    <property type="entry name" value="RGS_subdomain_2"/>
</dbReference>
<dbReference type="InterPro" id="IPR014936">
    <property type="entry name" value="Axin_b-cat-bd"/>
</dbReference>
<protein>
    <submittedName>
        <fullName evidence="9 10">Axin isoform X1</fullName>
    </submittedName>
</protein>
<dbReference type="Gene3D" id="2.40.240.130">
    <property type="match status" value="1"/>
</dbReference>
<evidence type="ECO:0000256" key="4">
    <source>
        <dbReference type="PROSITE-ProRule" id="PRU00069"/>
    </source>
</evidence>
<dbReference type="SUPFAM" id="SSF48097">
    <property type="entry name" value="Regulator of G-protein signaling, RGS"/>
    <property type="match status" value="1"/>
</dbReference>
<dbReference type="GO" id="GO:0019901">
    <property type="term" value="F:protein kinase binding"/>
    <property type="evidence" value="ECO:0007669"/>
    <property type="project" value="TreeGrafter"/>
</dbReference>
<feature type="domain" description="DIX" evidence="7">
    <location>
        <begin position="715"/>
        <end position="797"/>
    </location>
</feature>
<dbReference type="GO" id="GO:0031625">
    <property type="term" value="F:ubiquitin protein ligase binding"/>
    <property type="evidence" value="ECO:0007669"/>
    <property type="project" value="TreeGrafter"/>
</dbReference>
<dbReference type="PROSITE" id="PS50841">
    <property type="entry name" value="DIX"/>
    <property type="match status" value="1"/>
</dbReference>
<dbReference type="OrthoDB" id="10007451at2759"/>
<dbReference type="SUPFAM" id="SSF54236">
    <property type="entry name" value="Ubiquitin-like"/>
    <property type="match status" value="1"/>
</dbReference>
<feature type="compositionally biased region" description="Basic residues" evidence="5">
    <location>
        <begin position="491"/>
        <end position="503"/>
    </location>
</feature>
<dbReference type="Gene3D" id="1.10.196.10">
    <property type="match status" value="1"/>
</dbReference>
<dbReference type="GO" id="GO:0005886">
    <property type="term" value="C:plasma membrane"/>
    <property type="evidence" value="ECO:0007669"/>
    <property type="project" value="TreeGrafter"/>
</dbReference>
<dbReference type="InterPro" id="IPR029071">
    <property type="entry name" value="Ubiquitin-like_domsf"/>
</dbReference>
<dbReference type="GO" id="GO:0005737">
    <property type="term" value="C:cytoplasm"/>
    <property type="evidence" value="ECO:0007669"/>
    <property type="project" value="UniProtKB-SubCell"/>
</dbReference>
<feature type="compositionally biased region" description="Polar residues" evidence="5">
    <location>
        <begin position="678"/>
        <end position="696"/>
    </location>
</feature>
<dbReference type="GO" id="GO:0090090">
    <property type="term" value="P:negative regulation of canonical Wnt signaling pathway"/>
    <property type="evidence" value="ECO:0007669"/>
    <property type="project" value="InterPro"/>
</dbReference>
<reference evidence="9 10" key="1">
    <citation type="submission" date="2025-04" db="UniProtKB">
        <authorList>
            <consortium name="RefSeq"/>
        </authorList>
    </citation>
    <scope>IDENTIFICATION</scope>
    <source>
        <tissue evidence="9 10">Gonads</tissue>
    </source>
</reference>
<dbReference type="KEGG" id="soy:115883444"/>
<dbReference type="PRINTS" id="PR01301">
    <property type="entry name" value="RGSPROTEIN"/>
</dbReference>
<dbReference type="GO" id="GO:0005634">
    <property type="term" value="C:nucleus"/>
    <property type="evidence" value="ECO:0007669"/>
    <property type="project" value="TreeGrafter"/>
</dbReference>
<name>A0A6J2Y1T0_SITOR</name>
<feature type="region of interest" description="Disordered" evidence="5">
    <location>
        <begin position="542"/>
        <end position="564"/>
    </location>
</feature>
<comment type="subcellular location">
    <subcellularLocation>
        <location evidence="1">Cytoplasm</location>
    </subcellularLocation>
</comment>
<feature type="compositionally biased region" description="Basic and acidic residues" evidence="5">
    <location>
        <begin position="662"/>
        <end position="673"/>
    </location>
</feature>
<evidence type="ECO:0000259" key="6">
    <source>
        <dbReference type="PROSITE" id="PS50132"/>
    </source>
</evidence>
<dbReference type="PANTHER" id="PTHR46102:SF2">
    <property type="entry name" value="AXIN"/>
    <property type="match status" value="1"/>
</dbReference>
<dbReference type="GO" id="GO:0030877">
    <property type="term" value="C:beta-catenin destruction complex"/>
    <property type="evidence" value="ECO:0007669"/>
    <property type="project" value="TreeGrafter"/>
</dbReference>
<feature type="domain" description="RGS" evidence="6">
    <location>
        <begin position="104"/>
        <end position="224"/>
    </location>
</feature>
<dbReference type="RefSeq" id="XP_030757669.1">
    <property type="nucleotide sequence ID" value="XM_030901809.1"/>
</dbReference>
<dbReference type="Proteomes" id="UP000504635">
    <property type="component" value="Unplaced"/>
</dbReference>
<dbReference type="SMART" id="SM00315">
    <property type="entry name" value="RGS"/>
    <property type="match status" value="1"/>
</dbReference>
<dbReference type="GeneID" id="115883444"/>
<dbReference type="Gene3D" id="1.10.167.10">
    <property type="entry name" value="Regulator of G-protein Signalling 4, domain 2"/>
    <property type="match status" value="1"/>
</dbReference>
<dbReference type="GO" id="GO:0016055">
    <property type="term" value="P:Wnt signaling pathway"/>
    <property type="evidence" value="ECO:0007669"/>
    <property type="project" value="UniProtKB-KW"/>
</dbReference>
<dbReference type="PROSITE" id="PS50132">
    <property type="entry name" value="RGS"/>
    <property type="match status" value="1"/>
</dbReference>
<dbReference type="InterPro" id="IPR038207">
    <property type="entry name" value="DIX_dom_sf"/>
</dbReference>
<organism evidence="8 9">
    <name type="scientific">Sitophilus oryzae</name>
    <name type="common">Rice weevil</name>
    <name type="synonym">Curculio oryzae</name>
    <dbReference type="NCBI Taxonomy" id="7048"/>
    <lineage>
        <taxon>Eukaryota</taxon>
        <taxon>Metazoa</taxon>
        <taxon>Ecdysozoa</taxon>
        <taxon>Arthropoda</taxon>
        <taxon>Hexapoda</taxon>
        <taxon>Insecta</taxon>
        <taxon>Pterygota</taxon>
        <taxon>Neoptera</taxon>
        <taxon>Endopterygota</taxon>
        <taxon>Coleoptera</taxon>
        <taxon>Polyphaga</taxon>
        <taxon>Cucujiformia</taxon>
        <taxon>Curculionidae</taxon>
        <taxon>Dryophthorinae</taxon>
        <taxon>Sitophilus</taxon>
    </lineage>
</organism>
<dbReference type="Pfam" id="PF00778">
    <property type="entry name" value="DIX"/>
    <property type="match status" value="1"/>
</dbReference>
<feature type="compositionally biased region" description="Polar residues" evidence="5">
    <location>
        <begin position="361"/>
        <end position="371"/>
    </location>
</feature>
<keyword evidence="2" id="KW-0963">Cytoplasm</keyword>
<evidence type="ECO:0000256" key="2">
    <source>
        <dbReference type="ARBA" id="ARBA00022490"/>
    </source>
</evidence>
<dbReference type="InterPro" id="IPR043581">
    <property type="entry name" value="Axin-like"/>
</dbReference>
<dbReference type="InterPro" id="IPR024066">
    <property type="entry name" value="RGS_subdom1/3"/>
</dbReference>